<keyword evidence="5" id="KW-0073">Auxin biosynthesis</keyword>
<dbReference type="SUPFAM" id="SSF51905">
    <property type="entry name" value="FAD/NAD(P)-binding domain"/>
    <property type="match status" value="1"/>
</dbReference>
<dbReference type="InterPro" id="IPR036188">
    <property type="entry name" value="FAD/NAD-bd_sf"/>
</dbReference>
<comment type="caution">
    <text evidence="10">The sequence shown here is derived from an EMBL/GenBank/DDBJ whole genome shotgun (WGS) entry which is preliminary data.</text>
</comment>
<comment type="catalytic activity">
    <reaction evidence="6">
        <text>L-tryptophan + O2 = indole-3-acetamide + CO2 + H2O</text>
        <dbReference type="Rhea" id="RHEA:16165"/>
        <dbReference type="ChEBI" id="CHEBI:15377"/>
        <dbReference type="ChEBI" id="CHEBI:15379"/>
        <dbReference type="ChEBI" id="CHEBI:16031"/>
        <dbReference type="ChEBI" id="CHEBI:16526"/>
        <dbReference type="ChEBI" id="CHEBI:57912"/>
        <dbReference type="EC" id="1.13.12.3"/>
    </reaction>
</comment>
<dbReference type="PANTHER" id="PTHR10742:SF410">
    <property type="entry name" value="LYSINE-SPECIFIC HISTONE DEMETHYLASE 2"/>
    <property type="match status" value="1"/>
</dbReference>
<dbReference type="AlphaFoldDB" id="A0A933RZV1"/>
<dbReference type="Proteomes" id="UP000782519">
    <property type="component" value="Unassembled WGS sequence"/>
</dbReference>
<dbReference type="InterPro" id="IPR006311">
    <property type="entry name" value="TAT_signal"/>
</dbReference>
<feature type="chain" id="PRO_5037649615" description="Tryptophan 2-monooxygenase" evidence="8">
    <location>
        <begin position="28"/>
        <end position="475"/>
    </location>
</feature>
<organism evidence="10 11">
    <name type="scientific">Rhodopseudomonas palustris</name>
    <dbReference type="NCBI Taxonomy" id="1076"/>
    <lineage>
        <taxon>Bacteria</taxon>
        <taxon>Pseudomonadati</taxon>
        <taxon>Pseudomonadota</taxon>
        <taxon>Alphaproteobacteria</taxon>
        <taxon>Hyphomicrobiales</taxon>
        <taxon>Nitrobacteraceae</taxon>
        <taxon>Rhodopseudomonas</taxon>
    </lineage>
</organism>
<dbReference type="EMBL" id="JACRJB010000051">
    <property type="protein sequence ID" value="MBI5131160.1"/>
    <property type="molecule type" value="Genomic_DNA"/>
</dbReference>
<reference evidence="10" key="1">
    <citation type="submission" date="2020-07" db="EMBL/GenBank/DDBJ databases">
        <title>Huge and variable diversity of episymbiotic CPR bacteria and DPANN archaea in groundwater ecosystems.</title>
        <authorList>
            <person name="He C.Y."/>
            <person name="Keren R."/>
            <person name="Whittaker M."/>
            <person name="Farag I.F."/>
            <person name="Doudna J."/>
            <person name="Cate J.H.D."/>
            <person name="Banfield J.F."/>
        </authorList>
    </citation>
    <scope>NUCLEOTIDE SEQUENCE</scope>
    <source>
        <strain evidence="10">NC_groundwater_1818_Pr3_B-0.1um_66_35</strain>
    </source>
</reference>
<evidence type="ECO:0000313" key="11">
    <source>
        <dbReference type="Proteomes" id="UP000782519"/>
    </source>
</evidence>
<accession>A0A933RZV1</accession>
<evidence type="ECO:0000256" key="4">
    <source>
        <dbReference type="ARBA" id="ARBA00017871"/>
    </source>
</evidence>
<name>A0A933RZV1_RHOPL</name>
<protein>
    <recommendedName>
        <fullName evidence="4">Tryptophan 2-monooxygenase</fullName>
        <ecNumber evidence="3">1.13.12.3</ecNumber>
    </recommendedName>
</protein>
<comment type="similarity">
    <text evidence="2">Belongs to the tryptophan 2-monooxygenase family.</text>
</comment>
<dbReference type="GO" id="GO:0009851">
    <property type="term" value="P:auxin biosynthetic process"/>
    <property type="evidence" value="ECO:0007669"/>
    <property type="project" value="UniProtKB-KW"/>
</dbReference>
<dbReference type="PROSITE" id="PS51318">
    <property type="entry name" value="TAT"/>
    <property type="match status" value="1"/>
</dbReference>
<dbReference type="Gene3D" id="3.50.50.60">
    <property type="entry name" value="FAD/NAD(P)-binding domain"/>
    <property type="match status" value="1"/>
</dbReference>
<evidence type="ECO:0000259" key="9">
    <source>
        <dbReference type="Pfam" id="PF01593"/>
    </source>
</evidence>
<dbReference type="PANTHER" id="PTHR10742">
    <property type="entry name" value="FLAVIN MONOAMINE OXIDASE"/>
    <property type="match status" value="1"/>
</dbReference>
<evidence type="ECO:0000256" key="6">
    <source>
        <dbReference type="ARBA" id="ARBA00047321"/>
    </source>
</evidence>
<proteinExistence type="inferred from homology"/>
<evidence type="ECO:0000313" key="10">
    <source>
        <dbReference type="EMBL" id="MBI5131160.1"/>
    </source>
</evidence>
<sequence length="475" mass="49502">MTISRRRFLGASAGLAVAPLFGGQALAALPREVDVVVVGAGTAGIAAARRIAAAGRKVIVVEAAPRVGGRCLTDTASFEAPFDRGARFLHNPDSNPLVRLARSEGFDIAPTAPGQKVRIGRRNARARETEDLLATMVRASRALGDASRGKVDVSCAAALPTDLGDWTATTEFVLGPVATGKDLKELSAIDGFRAQDRNAIIGCRQGLGALLTKLAAPLPVTLATPVTRILWSGRDTGVETASGKIAARAIILTASTNVLTSGAIAFTPELPKRQLDAASKLGLGSYDRIALSFKGNPLGLSRDEMMIEQSSNARTAVLSANVNGSSLCTVDVAGGFGRELSAQGEKAMQAFAVEWLSKLFGSDIAAAIDRQVATRWNAAPYVLGAMSAASPGGTPSRKVLTEPLGNLFIAGEATSETMWGTVQGAWESGETAADAALKKLGPVKAPVAEKQERPRPKKRRSQEATGGTDRWPGSR</sequence>
<evidence type="ECO:0000256" key="7">
    <source>
        <dbReference type="SAM" id="MobiDB-lite"/>
    </source>
</evidence>
<feature type="domain" description="Amine oxidase" evidence="9">
    <location>
        <begin position="43"/>
        <end position="111"/>
    </location>
</feature>
<keyword evidence="8" id="KW-0732">Signal</keyword>
<dbReference type="GO" id="GO:0050361">
    <property type="term" value="F:tryptophan 2-monooxygenase activity"/>
    <property type="evidence" value="ECO:0007669"/>
    <property type="project" value="UniProtKB-EC"/>
</dbReference>
<dbReference type="InterPro" id="IPR050281">
    <property type="entry name" value="Flavin_monoamine_oxidase"/>
</dbReference>
<evidence type="ECO:0000256" key="3">
    <source>
        <dbReference type="ARBA" id="ARBA00012535"/>
    </source>
</evidence>
<dbReference type="SUPFAM" id="SSF54373">
    <property type="entry name" value="FAD-linked reductases, C-terminal domain"/>
    <property type="match status" value="1"/>
</dbReference>
<dbReference type="EC" id="1.13.12.3" evidence="3"/>
<evidence type="ECO:0000256" key="1">
    <source>
        <dbReference type="ARBA" id="ARBA00004814"/>
    </source>
</evidence>
<evidence type="ECO:0000256" key="8">
    <source>
        <dbReference type="SAM" id="SignalP"/>
    </source>
</evidence>
<feature type="signal peptide" evidence="8">
    <location>
        <begin position="1"/>
        <end position="27"/>
    </location>
</feature>
<dbReference type="Pfam" id="PF01593">
    <property type="entry name" value="Amino_oxidase"/>
    <property type="match status" value="2"/>
</dbReference>
<evidence type="ECO:0000256" key="5">
    <source>
        <dbReference type="ARBA" id="ARBA00023070"/>
    </source>
</evidence>
<gene>
    <name evidence="10" type="ORF">HZA66_17095</name>
</gene>
<comment type="pathway">
    <text evidence="1">Plant hormone metabolism; auxin biosynthesis.</text>
</comment>
<evidence type="ECO:0000256" key="2">
    <source>
        <dbReference type="ARBA" id="ARBA00005833"/>
    </source>
</evidence>
<feature type="domain" description="Amine oxidase" evidence="9">
    <location>
        <begin position="190"/>
        <end position="436"/>
    </location>
</feature>
<feature type="region of interest" description="Disordered" evidence="7">
    <location>
        <begin position="433"/>
        <end position="475"/>
    </location>
</feature>
<dbReference type="InterPro" id="IPR002937">
    <property type="entry name" value="Amino_oxidase"/>
</dbReference>